<evidence type="ECO:0000313" key="2">
    <source>
        <dbReference type="EMBL" id="MEG3613540.1"/>
    </source>
</evidence>
<evidence type="ECO:0000313" key="3">
    <source>
        <dbReference type="Proteomes" id="UP001310387"/>
    </source>
</evidence>
<feature type="non-terminal residue" evidence="2">
    <location>
        <position position="1"/>
    </location>
</feature>
<keyword evidence="3" id="KW-1185">Reference proteome</keyword>
<accession>A0ABU7Z296</accession>
<feature type="region of interest" description="Disordered" evidence="1">
    <location>
        <begin position="32"/>
        <end position="62"/>
    </location>
</feature>
<sequence length="104" mass="9868">ADSGTPGTTVAGVDIGGLLTAEAVNALAEGLGPRADEPLTVRAGASTSTHAGGEAGLSPDSAGTVEGLAAFTLELSPLLQPLSGRDAVPPVLGGGRVTGRPAVG</sequence>
<feature type="region of interest" description="Disordered" evidence="1">
    <location>
        <begin position="82"/>
        <end position="104"/>
    </location>
</feature>
<dbReference type="Proteomes" id="UP001310387">
    <property type="component" value="Unassembled WGS sequence"/>
</dbReference>
<evidence type="ECO:0000256" key="1">
    <source>
        <dbReference type="SAM" id="MobiDB-lite"/>
    </source>
</evidence>
<proteinExistence type="predicted"/>
<dbReference type="EMBL" id="JBAGLP010000054">
    <property type="protein sequence ID" value="MEG3613540.1"/>
    <property type="molecule type" value="Genomic_DNA"/>
</dbReference>
<feature type="non-terminal residue" evidence="2">
    <location>
        <position position="104"/>
    </location>
</feature>
<protein>
    <submittedName>
        <fullName evidence="2">Vanomycin resistance protein VanB</fullName>
    </submittedName>
</protein>
<comment type="caution">
    <text evidence="2">The sequence shown here is derived from an EMBL/GenBank/DDBJ whole genome shotgun (WGS) entry which is preliminary data.</text>
</comment>
<organism evidence="2 3">
    <name type="scientific">Isoptericola haloaureus</name>
    <dbReference type="NCBI Taxonomy" id="1542902"/>
    <lineage>
        <taxon>Bacteria</taxon>
        <taxon>Bacillati</taxon>
        <taxon>Actinomycetota</taxon>
        <taxon>Actinomycetes</taxon>
        <taxon>Micrococcales</taxon>
        <taxon>Promicromonosporaceae</taxon>
        <taxon>Isoptericola</taxon>
    </lineage>
</organism>
<name>A0ABU7Z296_9MICO</name>
<reference evidence="2" key="1">
    <citation type="journal article" date="2024" name="Antonie Van Leeuwenhoek">
        <title>Isoptericola haloaureus sp. nov., a dimorphic actinobacterium isolated from mangrove sediments of southeast India, implicating biosaline agricultural significance through nitrogen fixation and salt tolerance genes.</title>
        <authorList>
            <person name="Prathaban M."/>
            <person name="Prathiviraj R."/>
            <person name="Ravichandran M."/>
            <person name="Natarajan S.D."/>
            <person name="Sobanaa M."/>
            <person name="Hari Krishna Kumar S."/>
            <person name="Chandrasekar V."/>
            <person name="Selvin J."/>
        </authorList>
    </citation>
    <scope>NUCLEOTIDE SEQUENCE</scope>
    <source>
        <strain evidence="2">MP1014</strain>
    </source>
</reference>
<reference evidence="2" key="2">
    <citation type="submission" date="2024-02" db="EMBL/GenBank/DDBJ databases">
        <authorList>
            <person name="Prathaban M."/>
            <person name="Mythili R."/>
            <person name="Sharmila Devi N."/>
            <person name="Sobanaa M."/>
            <person name="Prathiviraj R."/>
            <person name="Selvin J."/>
        </authorList>
    </citation>
    <scope>NUCLEOTIDE SEQUENCE</scope>
    <source>
        <strain evidence="2">MP1014</strain>
    </source>
</reference>
<gene>
    <name evidence="2" type="ORF">V5O49_00190</name>
</gene>